<organism evidence="1 2">
    <name type="scientific">Aspergillus wentii DTO 134E9</name>
    <dbReference type="NCBI Taxonomy" id="1073089"/>
    <lineage>
        <taxon>Eukaryota</taxon>
        <taxon>Fungi</taxon>
        <taxon>Dikarya</taxon>
        <taxon>Ascomycota</taxon>
        <taxon>Pezizomycotina</taxon>
        <taxon>Eurotiomycetes</taxon>
        <taxon>Eurotiomycetidae</taxon>
        <taxon>Eurotiales</taxon>
        <taxon>Aspergillaceae</taxon>
        <taxon>Aspergillus</taxon>
        <taxon>Aspergillus subgen. Cremei</taxon>
    </lineage>
</organism>
<evidence type="ECO:0000313" key="2">
    <source>
        <dbReference type="Proteomes" id="UP000184383"/>
    </source>
</evidence>
<dbReference type="PANTHER" id="PTHR36091">
    <property type="entry name" value="ALTERED INHERITANCE OF MITOCHONDRIA PROTEIN 9, MITOCHONDRIAL"/>
    <property type="match status" value="1"/>
</dbReference>
<dbReference type="RefSeq" id="XP_040686893.1">
    <property type="nucleotide sequence ID" value="XM_040839468.1"/>
</dbReference>
<dbReference type="InterPro" id="IPR051035">
    <property type="entry name" value="Mito_inheritance_9"/>
</dbReference>
<sequence>MFSILRTFRAIQIHRHQPVAKLSISCRGKPINREDLFTYTNGHFLINEKHQLERRYVKFDIDALCDAASSSSSDGASSRITSIEKMEGGFSKAL</sequence>
<dbReference type="PANTHER" id="PTHR36091:SF1">
    <property type="entry name" value="ALTERED INHERITANCE OF MITOCHONDRIA PROTEIN 9, MITOCHONDRIAL"/>
    <property type="match status" value="1"/>
</dbReference>
<protein>
    <submittedName>
        <fullName evidence="1">Uncharacterized protein</fullName>
    </submittedName>
</protein>
<reference evidence="2" key="1">
    <citation type="journal article" date="2017" name="Genome Biol.">
        <title>Comparative genomics reveals high biological diversity and specific adaptations in the industrially and medically important fungal genus Aspergillus.</title>
        <authorList>
            <person name="de Vries R.P."/>
            <person name="Riley R."/>
            <person name="Wiebenga A."/>
            <person name="Aguilar-Osorio G."/>
            <person name="Amillis S."/>
            <person name="Uchima C.A."/>
            <person name="Anderluh G."/>
            <person name="Asadollahi M."/>
            <person name="Askin M."/>
            <person name="Barry K."/>
            <person name="Battaglia E."/>
            <person name="Bayram O."/>
            <person name="Benocci T."/>
            <person name="Braus-Stromeyer S.A."/>
            <person name="Caldana C."/>
            <person name="Canovas D."/>
            <person name="Cerqueira G.C."/>
            <person name="Chen F."/>
            <person name="Chen W."/>
            <person name="Choi C."/>
            <person name="Clum A."/>
            <person name="Dos Santos R.A."/>
            <person name="Damasio A.R."/>
            <person name="Diallinas G."/>
            <person name="Emri T."/>
            <person name="Fekete E."/>
            <person name="Flipphi M."/>
            <person name="Freyberg S."/>
            <person name="Gallo A."/>
            <person name="Gournas C."/>
            <person name="Habgood R."/>
            <person name="Hainaut M."/>
            <person name="Harispe M.L."/>
            <person name="Henrissat B."/>
            <person name="Hilden K.S."/>
            <person name="Hope R."/>
            <person name="Hossain A."/>
            <person name="Karabika E."/>
            <person name="Karaffa L."/>
            <person name="Karanyi Z."/>
            <person name="Krasevec N."/>
            <person name="Kuo A."/>
            <person name="Kusch H."/>
            <person name="LaButti K."/>
            <person name="Lagendijk E.L."/>
            <person name="Lapidus A."/>
            <person name="Levasseur A."/>
            <person name="Lindquist E."/>
            <person name="Lipzen A."/>
            <person name="Logrieco A.F."/>
            <person name="MacCabe A."/>
            <person name="Maekelae M.R."/>
            <person name="Malavazi I."/>
            <person name="Melin P."/>
            <person name="Meyer V."/>
            <person name="Mielnichuk N."/>
            <person name="Miskei M."/>
            <person name="Molnar A.P."/>
            <person name="Mule G."/>
            <person name="Ngan C.Y."/>
            <person name="Orejas M."/>
            <person name="Orosz E."/>
            <person name="Ouedraogo J.P."/>
            <person name="Overkamp K.M."/>
            <person name="Park H.-S."/>
            <person name="Perrone G."/>
            <person name="Piumi F."/>
            <person name="Punt P.J."/>
            <person name="Ram A.F."/>
            <person name="Ramon A."/>
            <person name="Rauscher S."/>
            <person name="Record E."/>
            <person name="Riano-Pachon D.M."/>
            <person name="Robert V."/>
            <person name="Roehrig J."/>
            <person name="Ruller R."/>
            <person name="Salamov A."/>
            <person name="Salih N.S."/>
            <person name="Samson R.A."/>
            <person name="Sandor E."/>
            <person name="Sanguinetti M."/>
            <person name="Schuetze T."/>
            <person name="Sepcic K."/>
            <person name="Shelest E."/>
            <person name="Sherlock G."/>
            <person name="Sophianopoulou V."/>
            <person name="Squina F.M."/>
            <person name="Sun H."/>
            <person name="Susca A."/>
            <person name="Todd R.B."/>
            <person name="Tsang A."/>
            <person name="Unkles S.E."/>
            <person name="van de Wiele N."/>
            <person name="van Rossen-Uffink D."/>
            <person name="Oliveira J.V."/>
            <person name="Vesth T.C."/>
            <person name="Visser J."/>
            <person name="Yu J.-H."/>
            <person name="Zhou M."/>
            <person name="Andersen M.R."/>
            <person name="Archer D.B."/>
            <person name="Baker S.E."/>
            <person name="Benoit I."/>
            <person name="Brakhage A.A."/>
            <person name="Braus G.H."/>
            <person name="Fischer R."/>
            <person name="Frisvad J.C."/>
            <person name="Goldman G.H."/>
            <person name="Houbraken J."/>
            <person name="Oakley B."/>
            <person name="Pocsi I."/>
            <person name="Scazzocchio C."/>
            <person name="Seiboth B."/>
            <person name="vanKuyk P.A."/>
            <person name="Wortman J."/>
            <person name="Dyer P.S."/>
            <person name="Grigoriev I.V."/>
        </authorList>
    </citation>
    <scope>NUCLEOTIDE SEQUENCE [LARGE SCALE GENOMIC DNA]</scope>
    <source>
        <strain evidence="2">DTO 134E9</strain>
    </source>
</reference>
<name>A0A1L9RE67_ASPWE</name>
<dbReference type="VEuPathDB" id="FungiDB:ASPWEDRAFT_744360"/>
<keyword evidence="2" id="KW-1185">Reference proteome</keyword>
<dbReference type="GO" id="GO:0005739">
    <property type="term" value="C:mitochondrion"/>
    <property type="evidence" value="ECO:0007669"/>
    <property type="project" value="TreeGrafter"/>
</dbReference>
<dbReference type="AlphaFoldDB" id="A0A1L9RE67"/>
<accession>A0A1L9RE67</accession>
<dbReference type="EMBL" id="KV878214">
    <property type="protein sequence ID" value="OJJ33216.1"/>
    <property type="molecule type" value="Genomic_DNA"/>
</dbReference>
<dbReference type="GeneID" id="63755316"/>
<proteinExistence type="predicted"/>
<dbReference type="Proteomes" id="UP000184383">
    <property type="component" value="Unassembled WGS sequence"/>
</dbReference>
<evidence type="ECO:0000313" key="1">
    <source>
        <dbReference type="EMBL" id="OJJ33216.1"/>
    </source>
</evidence>
<gene>
    <name evidence="1" type="ORF">ASPWEDRAFT_744360</name>
</gene>